<dbReference type="Gene3D" id="3.40.50.850">
    <property type="entry name" value="Isochorismatase-like"/>
    <property type="match status" value="1"/>
</dbReference>
<comment type="similarity">
    <text evidence="1">Belongs to the isochorismatase family.</text>
</comment>
<dbReference type="PANTHER" id="PTHR14119:SF3">
    <property type="entry name" value="ISOCHORISMATASE DOMAIN-CONTAINING PROTEIN 2"/>
    <property type="match status" value="1"/>
</dbReference>
<organism evidence="4">
    <name type="scientific">Phaeomonas parva</name>
    <dbReference type="NCBI Taxonomy" id="124430"/>
    <lineage>
        <taxon>Eukaryota</taxon>
        <taxon>Sar</taxon>
        <taxon>Stramenopiles</taxon>
        <taxon>Ochrophyta</taxon>
        <taxon>Pinguiophyceae</taxon>
        <taxon>Pinguiochrysidales</taxon>
        <taxon>Pinguiochrysidaceae</taxon>
        <taxon>Phaeomonas</taxon>
    </lineage>
</organism>
<feature type="compositionally biased region" description="Polar residues" evidence="2">
    <location>
        <begin position="247"/>
        <end position="262"/>
    </location>
</feature>
<evidence type="ECO:0000256" key="2">
    <source>
        <dbReference type="SAM" id="MobiDB-lite"/>
    </source>
</evidence>
<accession>A0A7S1XNW9</accession>
<evidence type="ECO:0000259" key="3">
    <source>
        <dbReference type="Pfam" id="PF00857"/>
    </source>
</evidence>
<dbReference type="AlphaFoldDB" id="A0A7S1XNW9"/>
<dbReference type="PANTHER" id="PTHR14119">
    <property type="entry name" value="HYDROLASE"/>
    <property type="match status" value="1"/>
</dbReference>
<protein>
    <recommendedName>
        <fullName evidence="3">Isochorismatase-like domain-containing protein</fullName>
    </recommendedName>
</protein>
<gene>
    <name evidence="4" type="ORF">PPAR1163_LOCUS11171</name>
</gene>
<dbReference type="InterPro" id="IPR050993">
    <property type="entry name" value="Isochorismatase_domain"/>
</dbReference>
<reference evidence="4" key="1">
    <citation type="submission" date="2021-01" db="EMBL/GenBank/DDBJ databases">
        <authorList>
            <person name="Corre E."/>
            <person name="Pelletier E."/>
            <person name="Niang G."/>
            <person name="Scheremetjew M."/>
            <person name="Finn R."/>
            <person name="Kale V."/>
            <person name="Holt S."/>
            <person name="Cochrane G."/>
            <person name="Meng A."/>
            <person name="Brown T."/>
            <person name="Cohen L."/>
        </authorList>
    </citation>
    <scope>NUCLEOTIDE SEQUENCE</scope>
    <source>
        <strain evidence="4">CCMP2877</strain>
    </source>
</reference>
<dbReference type="EMBL" id="HBGJ01017393">
    <property type="protein sequence ID" value="CAD9252807.1"/>
    <property type="molecule type" value="Transcribed_RNA"/>
</dbReference>
<sequence>MRAAVRALSRPPLGYRLGGWSRVGTMGLAASSEAPPADQRASIPRKRSYNAAMARCNAEDSVLFVCDLQDRFQSLIHEFETVANASAMLVKTAREMEMPIVVTEQYPERLGSTVAKLMEAGLDTKDPDARVSILPKTRFSMIIEDNPFRSYGRGTVIVCGIETHVCVLQTVLDLLEEGYTVFVVRDAVSSMRKNDRSAAIERLQNAGAVISTSEVRSRFPCSSPDPDTLQCSPPLLERRLRPHARLQASQVPEYQQARQSAQLGGEQLRHGRRMKLARYYTADK</sequence>
<evidence type="ECO:0000313" key="4">
    <source>
        <dbReference type="EMBL" id="CAD9252807.1"/>
    </source>
</evidence>
<dbReference type="SUPFAM" id="SSF52499">
    <property type="entry name" value="Isochorismatase-like hydrolases"/>
    <property type="match status" value="1"/>
</dbReference>
<dbReference type="InterPro" id="IPR036380">
    <property type="entry name" value="Isochorismatase-like_sf"/>
</dbReference>
<dbReference type="InterPro" id="IPR000868">
    <property type="entry name" value="Isochorismatase-like_dom"/>
</dbReference>
<feature type="domain" description="Isochorismatase-like" evidence="3">
    <location>
        <begin position="61"/>
        <end position="214"/>
    </location>
</feature>
<dbReference type="Pfam" id="PF00857">
    <property type="entry name" value="Isochorismatase"/>
    <property type="match status" value="1"/>
</dbReference>
<feature type="region of interest" description="Disordered" evidence="2">
    <location>
        <begin position="247"/>
        <end position="267"/>
    </location>
</feature>
<proteinExistence type="inferred from homology"/>
<name>A0A7S1XNW9_9STRA</name>
<evidence type="ECO:0000256" key="1">
    <source>
        <dbReference type="ARBA" id="ARBA00006336"/>
    </source>
</evidence>